<dbReference type="OrthoDB" id="102453at2"/>
<dbReference type="Gene3D" id="3.40.50.300">
    <property type="entry name" value="P-loop containing nucleotide triphosphate hydrolases"/>
    <property type="match status" value="1"/>
</dbReference>
<evidence type="ECO:0000256" key="1">
    <source>
        <dbReference type="ARBA" id="ARBA00004651"/>
    </source>
</evidence>
<evidence type="ECO:0000256" key="5">
    <source>
        <dbReference type="ARBA" id="ARBA00022989"/>
    </source>
</evidence>
<keyword evidence="5 7" id="KW-1133">Transmembrane helix</keyword>
<dbReference type="CDD" id="cd01127">
    <property type="entry name" value="TrwB_TraG_TraD_VirD4"/>
    <property type="match status" value="1"/>
</dbReference>
<dbReference type="EMBL" id="FNMV01000026">
    <property type="protein sequence ID" value="SDY05452.1"/>
    <property type="molecule type" value="Genomic_DNA"/>
</dbReference>
<dbReference type="InterPro" id="IPR051539">
    <property type="entry name" value="T4SS-coupling_protein"/>
</dbReference>
<evidence type="ECO:0000256" key="4">
    <source>
        <dbReference type="ARBA" id="ARBA00022692"/>
    </source>
</evidence>
<feature type="transmembrane region" description="Helical" evidence="7">
    <location>
        <begin position="20"/>
        <end position="42"/>
    </location>
</feature>
<dbReference type="AlphaFoldDB" id="A0A1H3GQ59"/>
<evidence type="ECO:0000256" key="7">
    <source>
        <dbReference type="SAM" id="Phobius"/>
    </source>
</evidence>
<dbReference type="PANTHER" id="PTHR37937">
    <property type="entry name" value="CONJUGATIVE TRANSFER: DNA TRANSPORT"/>
    <property type="match status" value="1"/>
</dbReference>
<dbReference type="SUPFAM" id="SSF52540">
    <property type="entry name" value="P-loop containing nucleoside triphosphate hydrolases"/>
    <property type="match status" value="1"/>
</dbReference>
<accession>A0A1H3GQ59</accession>
<reference evidence="9" key="1">
    <citation type="submission" date="2016-10" db="EMBL/GenBank/DDBJ databases">
        <authorList>
            <person name="Varghese N."/>
            <person name="Submissions S."/>
        </authorList>
    </citation>
    <scope>NUCLEOTIDE SEQUENCE [LARGE SCALE GENOMIC DNA]</scope>
    <source>
        <strain evidence="9">DSM 15718</strain>
    </source>
</reference>
<evidence type="ECO:0000313" key="8">
    <source>
        <dbReference type="EMBL" id="SDY05452.1"/>
    </source>
</evidence>
<dbReference type="STRING" id="229203.SAMN05444338_1267"/>
<sequence length="536" mass="59693">MKKIEHTNAKKRERSLGSKILLYSVLGFFGFIFLISFIMAWGKMSKGSTTKLIIYAIIGVGIWQYLKYKKRSGGVFFVKKETKTNDLSFSLNGSVAIPNPYAGIFISGGAGAGKSKSIIEPLIYDAGKKGFTGVVYDFKFPELASYVNTAYKNTTIKPYFVNFSDLSRSNRINPIAPELMINDSFAREFAFSILANLNPTMISKPDFWSENATALLASVFWYLKKNHPQYCTLPHAMSMILQPNLESLLNTLDKEQKCADMIAPIMTAYANKADNQLAGVLSSLQISLSKINTEEVYYLTTKSDFSLDLNNPNSKGILVIGNTPTLASTYSPIIGLILTSISKQLNQQGKEKSVFMLDEFPTVYVPNIEQLPATARSNKVATILACQDIAQMVDKYGRDKSDTILSNLGNQFYGRTTNPQTAQRVSQLFGKADRLMATQSNNYDRTIIGDRRKGSGESFAYQERDLVKIQDVTTLQTGSFYSVLSEGEIKQGLSSIPLNKSFTKTEIEPFNNVSADEIEKAYYQVKEDIKEILISL</sequence>
<dbReference type="Proteomes" id="UP000198569">
    <property type="component" value="Unassembled WGS sequence"/>
</dbReference>
<dbReference type="InterPro" id="IPR003688">
    <property type="entry name" value="TraG/VirD4"/>
</dbReference>
<dbReference type="InterPro" id="IPR027417">
    <property type="entry name" value="P-loop_NTPase"/>
</dbReference>
<name>A0A1H3GQ59_9FLAO</name>
<evidence type="ECO:0000256" key="6">
    <source>
        <dbReference type="ARBA" id="ARBA00023136"/>
    </source>
</evidence>
<keyword evidence="3" id="KW-1003">Cell membrane</keyword>
<gene>
    <name evidence="8" type="ORF">SAMN05444338_1267</name>
</gene>
<dbReference type="PANTHER" id="PTHR37937:SF1">
    <property type="entry name" value="CONJUGATIVE TRANSFER: DNA TRANSPORT"/>
    <property type="match status" value="1"/>
</dbReference>
<proteinExistence type="inferred from homology"/>
<keyword evidence="9" id="KW-1185">Reference proteome</keyword>
<keyword evidence="6 7" id="KW-0472">Membrane</keyword>
<organism evidence="8 9">
    <name type="scientific">Flavobacterium degerlachei</name>
    <dbReference type="NCBI Taxonomy" id="229203"/>
    <lineage>
        <taxon>Bacteria</taxon>
        <taxon>Pseudomonadati</taxon>
        <taxon>Bacteroidota</taxon>
        <taxon>Flavobacteriia</taxon>
        <taxon>Flavobacteriales</taxon>
        <taxon>Flavobacteriaceae</taxon>
        <taxon>Flavobacterium</taxon>
    </lineage>
</organism>
<protein>
    <submittedName>
        <fullName evidence="8">Type IV secretory system Conjugative DNA transfer</fullName>
    </submittedName>
</protein>
<dbReference type="Pfam" id="PF02534">
    <property type="entry name" value="T4SS-DNA_transf"/>
    <property type="match status" value="1"/>
</dbReference>
<dbReference type="GO" id="GO:0005886">
    <property type="term" value="C:plasma membrane"/>
    <property type="evidence" value="ECO:0007669"/>
    <property type="project" value="UniProtKB-SubCell"/>
</dbReference>
<keyword evidence="4 7" id="KW-0812">Transmembrane</keyword>
<comment type="subcellular location">
    <subcellularLocation>
        <location evidence="1">Cell membrane</location>
        <topology evidence="1">Multi-pass membrane protein</topology>
    </subcellularLocation>
</comment>
<evidence type="ECO:0000313" key="9">
    <source>
        <dbReference type="Proteomes" id="UP000198569"/>
    </source>
</evidence>
<feature type="transmembrane region" description="Helical" evidence="7">
    <location>
        <begin position="48"/>
        <end position="66"/>
    </location>
</feature>
<comment type="similarity">
    <text evidence="2">Belongs to the VirD4/TraG family.</text>
</comment>
<evidence type="ECO:0000256" key="3">
    <source>
        <dbReference type="ARBA" id="ARBA00022475"/>
    </source>
</evidence>
<dbReference type="RefSeq" id="WP_091435310.1">
    <property type="nucleotide sequence ID" value="NZ_FNMV01000026.1"/>
</dbReference>
<evidence type="ECO:0000256" key="2">
    <source>
        <dbReference type="ARBA" id="ARBA00008806"/>
    </source>
</evidence>